<keyword evidence="1" id="KW-1133">Transmembrane helix</keyword>
<comment type="caution">
    <text evidence="2">The sequence shown here is derived from an EMBL/GenBank/DDBJ whole genome shotgun (WGS) entry which is preliminary data.</text>
</comment>
<accession>X1EZG6</accession>
<gene>
    <name evidence="2" type="ORF">S03H2_13524</name>
</gene>
<evidence type="ECO:0000256" key="1">
    <source>
        <dbReference type="SAM" id="Phobius"/>
    </source>
</evidence>
<feature type="transmembrane region" description="Helical" evidence="1">
    <location>
        <begin position="6"/>
        <end position="21"/>
    </location>
</feature>
<name>X1EZG6_9ZZZZ</name>
<sequence length="58" mass="6723">LFALSYIIPISVVIYIIRLLIRNKQENQRLRLEVGKLADELERARKQNESKSGTVPTQ</sequence>
<keyword evidence="1" id="KW-0472">Membrane</keyword>
<dbReference type="EMBL" id="BARU01006865">
    <property type="protein sequence ID" value="GAH37987.1"/>
    <property type="molecule type" value="Genomic_DNA"/>
</dbReference>
<protein>
    <submittedName>
        <fullName evidence="2">Uncharacterized protein</fullName>
    </submittedName>
</protein>
<evidence type="ECO:0000313" key="2">
    <source>
        <dbReference type="EMBL" id="GAH37987.1"/>
    </source>
</evidence>
<organism evidence="2">
    <name type="scientific">marine sediment metagenome</name>
    <dbReference type="NCBI Taxonomy" id="412755"/>
    <lineage>
        <taxon>unclassified sequences</taxon>
        <taxon>metagenomes</taxon>
        <taxon>ecological metagenomes</taxon>
    </lineage>
</organism>
<feature type="non-terminal residue" evidence="2">
    <location>
        <position position="1"/>
    </location>
</feature>
<keyword evidence="1" id="KW-0812">Transmembrane</keyword>
<dbReference type="AlphaFoldDB" id="X1EZG6"/>
<proteinExistence type="predicted"/>
<reference evidence="2" key="1">
    <citation type="journal article" date="2014" name="Front. Microbiol.">
        <title>High frequency of phylogenetically diverse reductive dehalogenase-homologous genes in deep subseafloor sedimentary metagenomes.</title>
        <authorList>
            <person name="Kawai M."/>
            <person name="Futagami T."/>
            <person name="Toyoda A."/>
            <person name="Takaki Y."/>
            <person name="Nishi S."/>
            <person name="Hori S."/>
            <person name="Arai W."/>
            <person name="Tsubouchi T."/>
            <person name="Morono Y."/>
            <person name="Uchiyama I."/>
            <person name="Ito T."/>
            <person name="Fujiyama A."/>
            <person name="Inagaki F."/>
            <person name="Takami H."/>
        </authorList>
    </citation>
    <scope>NUCLEOTIDE SEQUENCE</scope>
    <source>
        <strain evidence="2">Expedition CK06-06</strain>
    </source>
</reference>